<dbReference type="EMBL" id="BMPD01000012">
    <property type="protein sequence ID" value="GGK84683.1"/>
    <property type="molecule type" value="Genomic_DNA"/>
</dbReference>
<dbReference type="OrthoDB" id="204292at2157"/>
<dbReference type="InterPro" id="IPR046738">
    <property type="entry name" value="DUF6788"/>
</dbReference>
<feature type="domain" description="DUF6788" evidence="1">
    <location>
        <begin position="66"/>
        <end position="118"/>
    </location>
</feature>
<name>A0A830F535_9EURY</name>
<dbReference type="AlphaFoldDB" id="A0A830F535"/>
<protein>
    <recommendedName>
        <fullName evidence="1">DUF6788 domain-containing protein</fullName>
    </recommendedName>
</protein>
<sequence>MSDEENAHQALSALEQIDADALDQDARDAHEQAVAAVDELVVALGEDETGDGVAVDVPEEWADDVEEWEEKIDRAYEAAEIPLSKGTLTTKSIDDREYYYLQWREGEKVKSQYVAPVSPA</sequence>
<evidence type="ECO:0000259" key="1">
    <source>
        <dbReference type="Pfam" id="PF20586"/>
    </source>
</evidence>
<dbReference type="Proteomes" id="UP000614221">
    <property type="component" value="Unassembled WGS sequence"/>
</dbReference>
<proteinExistence type="predicted"/>
<evidence type="ECO:0000313" key="3">
    <source>
        <dbReference type="Proteomes" id="UP000614221"/>
    </source>
</evidence>
<evidence type="ECO:0000313" key="2">
    <source>
        <dbReference type="EMBL" id="GGK84683.1"/>
    </source>
</evidence>
<organism evidence="2 3">
    <name type="scientific">Haloarcula sebkhae</name>
    <dbReference type="NCBI Taxonomy" id="932660"/>
    <lineage>
        <taxon>Archaea</taxon>
        <taxon>Methanobacteriati</taxon>
        <taxon>Methanobacteriota</taxon>
        <taxon>Stenosarchaea group</taxon>
        <taxon>Halobacteria</taxon>
        <taxon>Halobacteriales</taxon>
        <taxon>Haloarculaceae</taxon>
        <taxon>Haloarcula</taxon>
    </lineage>
</organism>
<dbReference type="Pfam" id="PF20586">
    <property type="entry name" value="DUF6788"/>
    <property type="match status" value="1"/>
</dbReference>
<reference evidence="2" key="2">
    <citation type="submission" date="2020-09" db="EMBL/GenBank/DDBJ databases">
        <authorList>
            <person name="Sun Q."/>
            <person name="Ohkuma M."/>
        </authorList>
    </citation>
    <scope>NUCLEOTIDE SEQUENCE</scope>
    <source>
        <strain evidence="2">JCM 19018</strain>
    </source>
</reference>
<gene>
    <name evidence="2" type="ORF">GCM10009067_41070</name>
</gene>
<dbReference type="RefSeq" id="WP_188980909.1">
    <property type="nucleotide sequence ID" value="NZ_BMPD01000012.1"/>
</dbReference>
<reference evidence="2" key="1">
    <citation type="journal article" date="2014" name="Int. J. Syst. Evol. Microbiol.">
        <title>Complete genome sequence of Corynebacterium casei LMG S-19264T (=DSM 44701T), isolated from a smear-ripened cheese.</title>
        <authorList>
            <consortium name="US DOE Joint Genome Institute (JGI-PGF)"/>
            <person name="Walter F."/>
            <person name="Albersmeier A."/>
            <person name="Kalinowski J."/>
            <person name="Ruckert C."/>
        </authorList>
    </citation>
    <scope>NUCLEOTIDE SEQUENCE</scope>
    <source>
        <strain evidence="2">JCM 19018</strain>
    </source>
</reference>
<comment type="caution">
    <text evidence="2">The sequence shown here is derived from an EMBL/GenBank/DDBJ whole genome shotgun (WGS) entry which is preliminary data.</text>
</comment>
<accession>A0A830F535</accession>